<name>A0A832H2S9_9CYAN</name>
<comment type="caution">
    <text evidence="2">The sequence shown here is derived from an EMBL/GenBank/DDBJ whole genome shotgun (WGS) entry which is preliminary data.</text>
</comment>
<feature type="chain" id="PRO_5032747389" evidence="1">
    <location>
        <begin position="30"/>
        <end position="158"/>
    </location>
</feature>
<organism evidence="2">
    <name type="scientific">Oscillatoriales cyanobacterium SpSt-402</name>
    <dbReference type="NCBI Taxonomy" id="2282168"/>
    <lineage>
        <taxon>Bacteria</taxon>
        <taxon>Bacillati</taxon>
        <taxon>Cyanobacteriota</taxon>
        <taxon>Cyanophyceae</taxon>
        <taxon>Oscillatoriophycideae</taxon>
        <taxon>Oscillatoriales</taxon>
    </lineage>
</organism>
<dbReference type="AlphaFoldDB" id="A0A832H2S9"/>
<reference evidence="2" key="1">
    <citation type="journal article" date="2020" name="mSystems">
        <title>Genome- and Community-Level Interaction Insights into Carbon Utilization and Element Cycling Functions of Hydrothermarchaeota in Hydrothermal Sediment.</title>
        <authorList>
            <person name="Zhou Z."/>
            <person name="Liu Y."/>
            <person name="Xu W."/>
            <person name="Pan J."/>
            <person name="Luo Z.H."/>
            <person name="Li M."/>
        </authorList>
    </citation>
    <scope>NUCLEOTIDE SEQUENCE [LARGE SCALE GENOMIC DNA]</scope>
    <source>
        <strain evidence="2">SpSt-402</strain>
    </source>
</reference>
<keyword evidence="1" id="KW-0732">Signal</keyword>
<feature type="signal peptide" evidence="1">
    <location>
        <begin position="1"/>
        <end position="29"/>
    </location>
</feature>
<gene>
    <name evidence="2" type="ORF">ENR47_07630</name>
</gene>
<proteinExistence type="predicted"/>
<sequence length="158" mass="17157">MISNRVVVQSLSVLIGMSVPFSVHSLVQAAETCQPFQPLGGSGFEVRKSVSSTGVTPGVRNNWDTDFVVPPGTRFTRYIATITSETPENYNIIINFRYANQTARQVFRRDGVRLVGGVPFQIIGDPPPGANQPVQINTNISGRQGATYRVSVSGCSRQ</sequence>
<dbReference type="EMBL" id="DSRD01000490">
    <property type="protein sequence ID" value="HGW94137.1"/>
    <property type="molecule type" value="Genomic_DNA"/>
</dbReference>
<accession>A0A832H2S9</accession>
<protein>
    <submittedName>
        <fullName evidence="2">Uncharacterized protein</fullName>
    </submittedName>
</protein>
<evidence type="ECO:0000313" key="2">
    <source>
        <dbReference type="EMBL" id="HGW94137.1"/>
    </source>
</evidence>
<evidence type="ECO:0000256" key="1">
    <source>
        <dbReference type="SAM" id="SignalP"/>
    </source>
</evidence>